<evidence type="ECO:0000256" key="1">
    <source>
        <dbReference type="ARBA" id="ARBA00004141"/>
    </source>
</evidence>
<dbReference type="EMBL" id="CP107906">
    <property type="protein sequence ID" value="WUG98316.1"/>
    <property type="molecule type" value="Genomic_DNA"/>
</dbReference>
<feature type="transmembrane region" description="Helical" evidence="6">
    <location>
        <begin position="108"/>
        <end position="127"/>
    </location>
</feature>
<evidence type="ECO:0000256" key="3">
    <source>
        <dbReference type="ARBA" id="ARBA00022989"/>
    </source>
</evidence>
<feature type="region of interest" description="Disordered" evidence="5">
    <location>
        <begin position="137"/>
        <end position="157"/>
    </location>
</feature>
<keyword evidence="2 6" id="KW-0812">Transmembrane</keyword>
<evidence type="ECO:0000256" key="6">
    <source>
        <dbReference type="SAM" id="Phobius"/>
    </source>
</evidence>
<keyword evidence="4 6" id="KW-0472">Membrane</keyword>
<keyword evidence="9" id="KW-1185">Reference proteome</keyword>
<feature type="domain" description="Methylamine utilisation protein MauE" evidence="7">
    <location>
        <begin position="2"/>
        <end position="127"/>
    </location>
</feature>
<organism evidence="8 9">
    <name type="scientific">Streptomyces violaceus</name>
    <name type="common">Streptomyces venezuelae</name>
    <dbReference type="NCBI Taxonomy" id="1936"/>
    <lineage>
        <taxon>Bacteria</taxon>
        <taxon>Bacillati</taxon>
        <taxon>Actinomycetota</taxon>
        <taxon>Actinomycetes</taxon>
        <taxon>Kitasatosporales</taxon>
        <taxon>Streptomycetaceae</taxon>
        <taxon>Streptomyces</taxon>
    </lineage>
</organism>
<evidence type="ECO:0000256" key="4">
    <source>
        <dbReference type="ARBA" id="ARBA00023136"/>
    </source>
</evidence>
<evidence type="ECO:0000259" key="7">
    <source>
        <dbReference type="Pfam" id="PF07291"/>
    </source>
</evidence>
<proteinExistence type="predicted"/>
<gene>
    <name evidence="8" type="ORF">OHB29_38010</name>
</gene>
<evidence type="ECO:0000256" key="5">
    <source>
        <dbReference type="SAM" id="MobiDB-lite"/>
    </source>
</evidence>
<evidence type="ECO:0000256" key="2">
    <source>
        <dbReference type="ARBA" id="ARBA00022692"/>
    </source>
</evidence>
<sequence>MILRFGLGVVLAAMALGQLASFDAMPGILSAYGVTPGAVSTALAVALIGAEAAAAVWFLSRPRSRAAAPVWLYTGVAVLWAALAAQAFARGLVLDNCGCFGLYAAQPLRWYVLVEDALILLYAWLLWRALPRRPRRARTAPPTTRVSEVPRTQQENH</sequence>
<name>A0ABZ1P2Q8_STRVL</name>
<reference evidence="8 9" key="1">
    <citation type="submission" date="2022-10" db="EMBL/GenBank/DDBJ databases">
        <title>The complete genomes of actinobacterial strains from the NBC collection.</title>
        <authorList>
            <person name="Joergensen T.S."/>
            <person name="Alvarez Arevalo M."/>
            <person name="Sterndorff E.B."/>
            <person name="Faurdal D."/>
            <person name="Vuksanovic O."/>
            <person name="Mourched A.-S."/>
            <person name="Charusanti P."/>
            <person name="Shaw S."/>
            <person name="Blin K."/>
            <person name="Weber T."/>
        </authorList>
    </citation>
    <scope>NUCLEOTIDE SEQUENCE [LARGE SCALE GENOMIC DNA]</scope>
    <source>
        <strain evidence="8 9">NBC_00456</strain>
    </source>
</reference>
<accession>A0ABZ1P2Q8</accession>
<comment type="subcellular location">
    <subcellularLocation>
        <location evidence="1">Membrane</location>
        <topology evidence="1">Multi-pass membrane protein</topology>
    </subcellularLocation>
</comment>
<dbReference type="Proteomes" id="UP001341259">
    <property type="component" value="Chromosome"/>
</dbReference>
<protein>
    <recommendedName>
        <fullName evidence="7">Methylamine utilisation protein MauE domain-containing protein</fullName>
    </recommendedName>
</protein>
<dbReference type="RefSeq" id="WP_328346030.1">
    <property type="nucleotide sequence ID" value="NZ_CP107906.1"/>
</dbReference>
<evidence type="ECO:0000313" key="9">
    <source>
        <dbReference type="Proteomes" id="UP001341259"/>
    </source>
</evidence>
<feature type="transmembrane region" description="Helical" evidence="6">
    <location>
        <begin position="37"/>
        <end position="58"/>
    </location>
</feature>
<keyword evidence="3 6" id="KW-1133">Transmembrane helix</keyword>
<dbReference type="Pfam" id="PF07291">
    <property type="entry name" value="MauE"/>
    <property type="match status" value="1"/>
</dbReference>
<evidence type="ECO:0000313" key="8">
    <source>
        <dbReference type="EMBL" id="WUG98316.1"/>
    </source>
</evidence>
<dbReference type="InterPro" id="IPR009908">
    <property type="entry name" value="Methylamine_util_MauE"/>
</dbReference>
<feature type="transmembrane region" description="Helical" evidence="6">
    <location>
        <begin position="70"/>
        <end position="88"/>
    </location>
</feature>